<evidence type="ECO:0000256" key="5">
    <source>
        <dbReference type="SAM" id="Phobius"/>
    </source>
</evidence>
<dbReference type="Gramene" id="C.cajan_27327.t">
    <property type="protein sequence ID" value="C.cajan_27327.t.cds1"/>
    <property type="gene ID" value="C.cajan_27327"/>
</dbReference>
<protein>
    <submittedName>
        <fullName evidence="6">Uncharacterized protein</fullName>
    </submittedName>
</protein>
<name>A0A151S0G7_CAJCA</name>
<dbReference type="GO" id="GO:0006873">
    <property type="term" value="P:intracellular monoatomic ion homeostasis"/>
    <property type="evidence" value="ECO:0007669"/>
    <property type="project" value="InterPro"/>
</dbReference>
<dbReference type="OMA" id="VAHAIMF"/>
<dbReference type="GO" id="GO:0005886">
    <property type="term" value="C:plasma membrane"/>
    <property type="evidence" value="ECO:0007669"/>
    <property type="project" value="UniProtKB-SubCell"/>
</dbReference>
<dbReference type="GO" id="GO:0008308">
    <property type="term" value="F:voltage-gated monoatomic anion channel activity"/>
    <property type="evidence" value="ECO:0007669"/>
    <property type="project" value="InterPro"/>
</dbReference>
<proteinExistence type="predicted"/>
<keyword evidence="4" id="KW-1003">Cell membrane</keyword>
<dbReference type="PANTHER" id="PTHR31269">
    <property type="entry name" value="S-TYPE ANION CHANNEL SLAH3"/>
    <property type="match status" value="1"/>
</dbReference>
<dbReference type="InterPro" id="IPR030183">
    <property type="entry name" value="SLAC/SLAH"/>
</dbReference>
<evidence type="ECO:0000313" key="7">
    <source>
        <dbReference type="Proteomes" id="UP000075243"/>
    </source>
</evidence>
<organism evidence="6 7">
    <name type="scientific">Cajanus cajan</name>
    <name type="common">Pigeon pea</name>
    <name type="synonym">Cajanus indicus</name>
    <dbReference type="NCBI Taxonomy" id="3821"/>
    <lineage>
        <taxon>Eukaryota</taxon>
        <taxon>Viridiplantae</taxon>
        <taxon>Streptophyta</taxon>
        <taxon>Embryophyta</taxon>
        <taxon>Tracheophyta</taxon>
        <taxon>Spermatophyta</taxon>
        <taxon>Magnoliopsida</taxon>
        <taxon>eudicotyledons</taxon>
        <taxon>Gunneridae</taxon>
        <taxon>Pentapetalae</taxon>
        <taxon>rosids</taxon>
        <taxon>fabids</taxon>
        <taxon>Fabales</taxon>
        <taxon>Fabaceae</taxon>
        <taxon>Papilionoideae</taxon>
        <taxon>50 kb inversion clade</taxon>
        <taxon>NPAAA clade</taxon>
        <taxon>indigoferoid/millettioid clade</taxon>
        <taxon>Phaseoleae</taxon>
        <taxon>Cajanus</taxon>
    </lineage>
</organism>
<accession>A0A151S0G7</accession>
<reference evidence="6" key="1">
    <citation type="journal article" date="2012" name="Nat. Biotechnol.">
        <title>Draft genome sequence of pigeonpea (Cajanus cajan), an orphan legume crop of resource-poor farmers.</title>
        <authorList>
            <person name="Varshney R.K."/>
            <person name="Chen W."/>
            <person name="Li Y."/>
            <person name="Bharti A.K."/>
            <person name="Saxena R.K."/>
            <person name="Schlueter J.A."/>
            <person name="Donoghue M.T."/>
            <person name="Azam S."/>
            <person name="Fan G."/>
            <person name="Whaley A.M."/>
            <person name="Farmer A.D."/>
            <person name="Sheridan J."/>
            <person name="Iwata A."/>
            <person name="Tuteja R."/>
            <person name="Penmetsa R.V."/>
            <person name="Wu W."/>
            <person name="Upadhyaya H.D."/>
            <person name="Yang S.P."/>
            <person name="Shah T."/>
            <person name="Saxena K.B."/>
            <person name="Michael T."/>
            <person name="McCombie W.R."/>
            <person name="Yang B."/>
            <person name="Zhang G."/>
            <person name="Yang H."/>
            <person name="Wang J."/>
            <person name="Spillane C."/>
            <person name="Cook D.R."/>
            <person name="May G.D."/>
            <person name="Xu X."/>
            <person name="Jackson S.A."/>
        </authorList>
    </citation>
    <scope>NUCLEOTIDE SEQUENCE [LARGE SCALE GENOMIC DNA]</scope>
</reference>
<sequence>AYSFPLTALALASAEYADEVKGVVAHAIMFLISSVSLLVSLILMLITALNIIKCFHLKYIFYFIHI</sequence>
<evidence type="ECO:0000256" key="4">
    <source>
        <dbReference type="ARBA" id="ARBA00022475"/>
    </source>
</evidence>
<keyword evidence="5" id="KW-1133">Transmembrane helix</keyword>
<keyword evidence="7" id="KW-1185">Reference proteome</keyword>
<dbReference type="AlphaFoldDB" id="A0A151S0G7"/>
<keyword evidence="5" id="KW-0812">Transmembrane</keyword>
<keyword evidence="5" id="KW-0472">Membrane</keyword>
<evidence type="ECO:0000256" key="1">
    <source>
        <dbReference type="ARBA" id="ARBA00004127"/>
    </source>
</evidence>
<dbReference type="PANTHER" id="PTHR31269:SF22">
    <property type="entry name" value="OS01G0247700 PROTEIN"/>
    <property type="match status" value="1"/>
</dbReference>
<dbReference type="GO" id="GO:0012505">
    <property type="term" value="C:endomembrane system"/>
    <property type="evidence" value="ECO:0007669"/>
    <property type="project" value="UniProtKB-SubCell"/>
</dbReference>
<dbReference type="EMBL" id="KQ483504">
    <property type="protein sequence ID" value="KYP48276.1"/>
    <property type="molecule type" value="Genomic_DNA"/>
</dbReference>
<dbReference type="Proteomes" id="UP000075243">
    <property type="component" value="Unassembled WGS sequence"/>
</dbReference>
<keyword evidence="3" id="KW-0813">Transport</keyword>
<gene>
    <name evidence="6" type="ORF">KK1_030062</name>
</gene>
<evidence type="ECO:0000313" key="6">
    <source>
        <dbReference type="EMBL" id="KYP48276.1"/>
    </source>
</evidence>
<feature type="transmembrane region" description="Helical" evidence="5">
    <location>
        <begin position="27"/>
        <end position="52"/>
    </location>
</feature>
<comment type="subcellular location">
    <subcellularLocation>
        <location evidence="2">Cell membrane</location>
    </subcellularLocation>
    <subcellularLocation>
        <location evidence="1">Endomembrane system</location>
        <topology evidence="1">Multi-pass membrane protein</topology>
    </subcellularLocation>
</comment>
<evidence type="ECO:0000256" key="2">
    <source>
        <dbReference type="ARBA" id="ARBA00004236"/>
    </source>
</evidence>
<feature type="non-terminal residue" evidence="6">
    <location>
        <position position="1"/>
    </location>
</feature>
<evidence type="ECO:0000256" key="3">
    <source>
        <dbReference type="ARBA" id="ARBA00022448"/>
    </source>
</evidence>